<name>A0ABT9WV77_9BACI</name>
<dbReference type="Gene3D" id="6.10.140.1680">
    <property type="match status" value="1"/>
</dbReference>
<dbReference type="PANTHER" id="PTHR35790:SF4">
    <property type="entry name" value="HTH-TYPE TRANSCRIPTIONAL REGULATOR PCHR"/>
    <property type="match status" value="1"/>
</dbReference>
<dbReference type="PANTHER" id="PTHR35790">
    <property type="entry name" value="HTH-TYPE TRANSCRIPTIONAL REGULATOR PCHR"/>
    <property type="match status" value="1"/>
</dbReference>
<keyword evidence="1" id="KW-0805">Transcription regulation</keyword>
<keyword evidence="6" id="KW-1185">Reference proteome</keyword>
<evidence type="ECO:0000256" key="2">
    <source>
        <dbReference type="ARBA" id="ARBA00023125"/>
    </source>
</evidence>
<dbReference type="EMBL" id="JAUSTT010000020">
    <property type="protein sequence ID" value="MDQ0177206.1"/>
    <property type="molecule type" value="Genomic_DNA"/>
</dbReference>
<dbReference type="RefSeq" id="WP_307231004.1">
    <property type="nucleotide sequence ID" value="NZ_JAUSTT010000020.1"/>
</dbReference>
<reference evidence="5 6" key="1">
    <citation type="submission" date="2023-07" db="EMBL/GenBank/DDBJ databases">
        <title>Genomic Encyclopedia of Type Strains, Phase IV (KMG-IV): sequencing the most valuable type-strain genomes for metagenomic binning, comparative biology and taxonomic classification.</title>
        <authorList>
            <person name="Goeker M."/>
        </authorList>
    </citation>
    <scope>NUCLEOTIDE SEQUENCE [LARGE SCALE GENOMIC DNA]</scope>
    <source>
        <strain evidence="5 6">DSM 23837</strain>
    </source>
</reference>
<protein>
    <submittedName>
        <fullName evidence="5">DNA-binding MarR family transcriptional regulator</fullName>
    </submittedName>
</protein>
<dbReference type="Proteomes" id="UP001223586">
    <property type="component" value="Unassembled WGS sequence"/>
</dbReference>
<proteinExistence type="predicted"/>
<dbReference type="InterPro" id="IPR000835">
    <property type="entry name" value="HTH_MarR-typ"/>
</dbReference>
<dbReference type="InterPro" id="IPR036390">
    <property type="entry name" value="WH_DNA-bd_sf"/>
</dbReference>
<evidence type="ECO:0000313" key="5">
    <source>
        <dbReference type="EMBL" id="MDQ0177206.1"/>
    </source>
</evidence>
<dbReference type="SMART" id="SM00347">
    <property type="entry name" value="HTH_MARR"/>
    <property type="match status" value="1"/>
</dbReference>
<dbReference type="GO" id="GO:0003677">
    <property type="term" value="F:DNA binding"/>
    <property type="evidence" value="ECO:0007669"/>
    <property type="project" value="UniProtKB-KW"/>
</dbReference>
<organism evidence="5 6">
    <name type="scientific">Bacillus chungangensis</name>
    <dbReference type="NCBI Taxonomy" id="587633"/>
    <lineage>
        <taxon>Bacteria</taxon>
        <taxon>Bacillati</taxon>
        <taxon>Bacillota</taxon>
        <taxon>Bacilli</taxon>
        <taxon>Bacillales</taxon>
        <taxon>Bacillaceae</taxon>
        <taxon>Bacillus</taxon>
    </lineage>
</organism>
<evidence type="ECO:0000256" key="1">
    <source>
        <dbReference type="ARBA" id="ARBA00023015"/>
    </source>
</evidence>
<sequence>MASYEQVIHSLQHLITKREAAHKKRVTDKRFDEEGNVIAQEWTLTQLHIVAVMKAEKMANNRMLAEKLDLTRAAITKATKKLLKQEIMIEKELKDNKKEIYYTLTESGERLALLHEQLHEKAKQKYIDILQEFSDEELAVINRFLKSIANNL</sequence>
<gene>
    <name evidence="5" type="ORF">J2S08_003085</name>
</gene>
<dbReference type="Gene3D" id="1.10.10.10">
    <property type="entry name" value="Winged helix-like DNA-binding domain superfamily/Winged helix DNA-binding domain"/>
    <property type="match status" value="1"/>
</dbReference>
<evidence type="ECO:0000256" key="3">
    <source>
        <dbReference type="ARBA" id="ARBA00023163"/>
    </source>
</evidence>
<comment type="caution">
    <text evidence="5">The sequence shown here is derived from an EMBL/GenBank/DDBJ whole genome shotgun (WGS) entry which is preliminary data.</text>
</comment>
<dbReference type="SUPFAM" id="SSF46785">
    <property type="entry name" value="Winged helix' DNA-binding domain"/>
    <property type="match status" value="1"/>
</dbReference>
<dbReference type="Pfam" id="PF01047">
    <property type="entry name" value="MarR"/>
    <property type="match status" value="1"/>
</dbReference>
<keyword evidence="2 5" id="KW-0238">DNA-binding</keyword>
<dbReference type="PROSITE" id="PS50995">
    <property type="entry name" value="HTH_MARR_2"/>
    <property type="match status" value="1"/>
</dbReference>
<evidence type="ECO:0000313" key="6">
    <source>
        <dbReference type="Proteomes" id="UP001223586"/>
    </source>
</evidence>
<dbReference type="InterPro" id="IPR052067">
    <property type="entry name" value="Metal_resp_HTH_trans_reg"/>
</dbReference>
<feature type="domain" description="HTH marR-type" evidence="4">
    <location>
        <begin position="4"/>
        <end position="150"/>
    </location>
</feature>
<accession>A0ABT9WV77</accession>
<evidence type="ECO:0000259" key="4">
    <source>
        <dbReference type="PROSITE" id="PS50995"/>
    </source>
</evidence>
<keyword evidence="3" id="KW-0804">Transcription</keyword>
<dbReference type="InterPro" id="IPR036388">
    <property type="entry name" value="WH-like_DNA-bd_sf"/>
</dbReference>